<evidence type="ECO:0000313" key="1">
    <source>
        <dbReference type="EMBL" id="JAE12497.1"/>
    </source>
</evidence>
<organism evidence="1">
    <name type="scientific">Arundo donax</name>
    <name type="common">Giant reed</name>
    <name type="synonym">Donax arundinaceus</name>
    <dbReference type="NCBI Taxonomy" id="35708"/>
    <lineage>
        <taxon>Eukaryota</taxon>
        <taxon>Viridiplantae</taxon>
        <taxon>Streptophyta</taxon>
        <taxon>Embryophyta</taxon>
        <taxon>Tracheophyta</taxon>
        <taxon>Spermatophyta</taxon>
        <taxon>Magnoliopsida</taxon>
        <taxon>Liliopsida</taxon>
        <taxon>Poales</taxon>
        <taxon>Poaceae</taxon>
        <taxon>PACMAD clade</taxon>
        <taxon>Arundinoideae</taxon>
        <taxon>Arundineae</taxon>
        <taxon>Arundo</taxon>
    </lineage>
</organism>
<sequence>MLSLNISLWCLTSASRYVSSGISAPKSLERSGENSREKWLRLSRRG</sequence>
<dbReference type="EMBL" id="GBRH01185399">
    <property type="protein sequence ID" value="JAE12497.1"/>
    <property type="molecule type" value="Transcribed_RNA"/>
</dbReference>
<accession>A0A0A9FJI0</accession>
<dbReference type="AlphaFoldDB" id="A0A0A9FJI0"/>
<proteinExistence type="predicted"/>
<reference evidence="1" key="1">
    <citation type="submission" date="2014-09" db="EMBL/GenBank/DDBJ databases">
        <authorList>
            <person name="Magalhaes I.L.F."/>
            <person name="Oliveira U."/>
            <person name="Santos F.R."/>
            <person name="Vidigal T.H.D.A."/>
            <person name="Brescovit A.D."/>
            <person name="Santos A.J."/>
        </authorList>
    </citation>
    <scope>NUCLEOTIDE SEQUENCE</scope>
    <source>
        <tissue evidence="1">Shoot tissue taken approximately 20 cm above the soil surface</tissue>
    </source>
</reference>
<name>A0A0A9FJI0_ARUDO</name>
<reference evidence="1" key="2">
    <citation type="journal article" date="2015" name="Data Brief">
        <title>Shoot transcriptome of the giant reed, Arundo donax.</title>
        <authorList>
            <person name="Barrero R.A."/>
            <person name="Guerrero F.D."/>
            <person name="Moolhuijzen P."/>
            <person name="Goolsby J.A."/>
            <person name="Tidwell J."/>
            <person name="Bellgard S.E."/>
            <person name="Bellgard M.I."/>
        </authorList>
    </citation>
    <scope>NUCLEOTIDE SEQUENCE</scope>
    <source>
        <tissue evidence="1">Shoot tissue taken approximately 20 cm above the soil surface</tissue>
    </source>
</reference>
<protein>
    <submittedName>
        <fullName evidence="1">Uncharacterized protein</fullName>
    </submittedName>
</protein>